<dbReference type="InterPro" id="IPR036388">
    <property type="entry name" value="WH-like_DNA-bd_sf"/>
</dbReference>
<evidence type="ECO:0000256" key="3">
    <source>
        <dbReference type="ARBA" id="ARBA00023125"/>
    </source>
</evidence>
<evidence type="ECO:0000256" key="4">
    <source>
        <dbReference type="ARBA" id="ARBA00023163"/>
    </source>
</evidence>
<dbReference type="GO" id="GO:0003700">
    <property type="term" value="F:DNA-binding transcription factor activity"/>
    <property type="evidence" value="ECO:0007669"/>
    <property type="project" value="InterPro"/>
</dbReference>
<comment type="caution">
    <text evidence="6">The sequence shown here is derived from an EMBL/GenBank/DDBJ whole genome shotgun (WGS) entry which is preliminary data.</text>
</comment>
<dbReference type="Gene3D" id="1.10.10.10">
    <property type="entry name" value="Winged helix-like DNA-binding domain superfamily/Winged helix DNA-binding domain"/>
    <property type="match status" value="1"/>
</dbReference>
<evidence type="ECO:0000313" key="7">
    <source>
        <dbReference type="Proteomes" id="UP000237608"/>
    </source>
</evidence>
<dbReference type="PANTHER" id="PTHR30126:SF5">
    <property type="entry name" value="HTH-TYPE TRANSCRIPTIONAL ACTIVATOR CMPR"/>
    <property type="match status" value="1"/>
</dbReference>
<name>A0A2S7WD96_9FLAO</name>
<dbReference type="AlphaFoldDB" id="A0A2S7WD96"/>
<keyword evidence="7" id="KW-1185">Reference proteome</keyword>
<sequence>MNFTLHQLKVFITIVEHKSITKAANELNMTQPAASIQLKNFQDQFEIPLSEVIGRQFYVTEFGKEIYQIAQEILNKTETIQYKTEAFKGLLSGKLRISVVSTGNYVMPYFLNGFLKKHPNVELVLDVSNKTNVIKDLEQNLVDFSLVTVSPTHLEINELPIMENNLVLVASKNNTLLNNDNNEKSIFKTIPLIFREEGSGTRHTMMEFFKQEKIAPKTQLVLTSNEAIKQAVVADIGVSIVSLLSIKNELLQNEIKIIPTKGLPLQSTWKLIYLKKKELSPVAAAFLAYVASEKESVYKQYFDWLDAILE</sequence>
<dbReference type="SUPFAM" id="SSF53850">
    <property type="entry name" value="Periplasmic binding protein-like II"/>
    <property type="match status" value="1"/>
</dbReference>
<evidence type="ECO:0000256" key="1">
    <source>
        <dbReference type="ARBA" id="ARBA00009437"/>
    </source>
</evidence>
<feature type="domain" description="HTH lysR-type" evidence="5">
    <location>
        <begin position="3"/>
        <end position="60"/>
    </location>
</feature>
<proteinExistence type="inferred from homology"/>
<dbReference type="PROSITE" id="PS50931">
    <property type="entry name" value="HTH_LYSR"/>
    <property type="match status" value="1"/>
</dbReference>
<keyword evidence="3" id="KW-0238">DNA-binding</keyword>
<reference evidence="6 7" key="1">
    <citation type="submission" date="2016-12" db="EMBL/GenBank/DDBJ databases">
        <title>Trade-off between light-utilization and light-protection in marine flavobacteria.</title>
        <authorList>
            <person name="Kumagai Y."/>
            <person name="Yoshizawa S."/>
            <person name="Kogure K."/>
            <person name="Iwasaki W."/>
        </authorList>
    </citation>
    <scope>NUCLEOTIDE SEQUENCE [LARGE SCALE GENOMIC DNA]</scope>
    <source>
        <strain evidence="6 7">KCTC 22729</strain>
    </source>
</reference>
<dbReference type="RefSeq" id="WP_105046745.1">
    <property type="nucleotide sequence ID" value="NZ_CP150662.1"/>
</dbReference>
<accession>A0A2S7WD96</accession>
<dbReference type="PANTHER" id="PTHR30126">
    <property type="entry name" value="HTH-TYPE TRANSCRIPTIONAL REGULATOR"/>
    <property type="match status" value="1"/>
</dbReference>
<dbReference type="OrthoDB" id="9785745at2"/>
<evidence type="ECO:0000313" key="6">
    <source>
        <dbReference type="EMBL" id="PQJ75598.1"/>
    </source>
</evidence>
<keyword evidence="4" id="KW-0804">Transcription</keyword>
<dbReference type="Proteomes" id="UP000237608">
    <property type="component" value="Unassembled WGS sequence"/>
</dbReference>
<evidence type="ECO:0000256" key="2">
    <source>
        <dbReference type="ARBA" id="ARBA00023015"/>
    </source>
</evidence>
<dbReference type="InterPro" id="IPR036390">
    <property type="entry name" value="WH_DNA-bd_sf"/>
</dbReference>
<dbReference type="Gene3D" id="3.40.190.290">
    <property type="match status" value="1"/>
</dbReference>
<keyword evidence="2" id="KW-0805">Transcription regulation</keyword>
<dbReference type="Pfam" id="PF00126">
    <property type="entry name" value="HTH_1"/>
    <property type="match status" value="1"/>
</dbReference>
<protein>
    <submittedName>
        <fullName evidence="6">LysR family transcriptional regulator</fullName>
    </submittedName>
</protein>
<dbReference type="GO" id="GO:0000976">
    <property type="term" value="F:transcription cis-regulatory region binding"/>
    <property type="evidence" value="ECO:0007669"/>
    <property type="project" value="TreeGrafter"/>
</dbReference>
<dbReference type="Pfam" id="PF03466">
    <property type="entry name" value="LysR_substrate"/>
    <property type="match status" value="1"/>
</dbReference>
<gene>
    <name evidence="6" type="ORF">BTO13_10325</name>
</gene>
<evidence type="ECO:0000259" key="5">
    <source>
        <dbReference type="PROSITE" id="PS50931"/>
    </source>
</evidence>
<dbReference type="InterPro" id="IPR005119">
    <property type="entry name" value="LysR_subst-bd"/>
</dbReference>
<dbReference type="EMBL" id="MSCL01000001">
    <property type="protein sequence ID" value="PQJ75598.1"/>
    <property type="molecule type" value="Genomic_DNA"/>
</dbReference>
<organism evidence="6 7">
    <name type="scientific">Polaribacter gangjinensis</name>
    <dbReference type="NCBI Taxonomy" id="574710"/>
    <lineage>
        <taxon>Bacteria</taxon>
        <taxon>Pseudomonadati</taxon>
        <taxon>Bacteroidota</taxon>
        <taxon>Flavobacteriia</taxon>
        <taxon>Flavobacteriales</taxon>
        <taxon>Flavobacteriaceae</taxon>
    </lineage>
</organism>
<comment type="similarity">
    <text evidence="1">Belongs to the LysR transcriptional regulatory family.</text>
</comment>
<dbReference type="SUPFAM" id="SSF46785">
    <property type="entry name" value="Winged helix' DNA-binding domain"/>
    <property type="match status" value="1"/>
</dbReference>
<dbReference type="InterPro" id="IPR000847">
    <property type="entry name" value="LysR_HTH_N"/>
</dbReference>